<dbReference type="Proteomes" id="UP000800200">
    <property type="component" value="Unassembled WGS sequence"/>
</dbReference>
<dbReference type="PROSITE" id="PS51891">
    <property type="entry name" value="CENP_V_GFA"/>
    <property type="match status" value="1"/>
</dbReference>
<dbReference type="InterPro" id="IPR011057">
    <property type="entry name" value="Mss4-like_sf"/>
</dbReference>
<dbReference type="GO" id="GO:0032259">
    <property type="term" value="P:methylation"/>
    <property type="evidence" value="ECO:0007669"/>
    <property type="project" value="UniProtKB-KW"/>
</dbReference>
<keyword evidence="2" id="KW-0479">Metal-binding</keyword>
<dbReference type="AlphaFoldDB" id="A0A6A6DB76"/>
<keyword evidence="6" id="KW-0489">Methyltransferase</keyword>
<dbReference type="GO" id="GO:0016846">
    <property type="term" value="F:carbon-sulfur lyase activity"/>
    <property type="evidence" value="ECO:0007669"/>
    <property type="project" value="InterPro"/>
</dbReference>
<dbReference type="SUPFAM" id="SSF51316">
    <property type="entry name" value="Mss4-like"/>
    <property type="match status" value="1"/>
</dbReference>
<protein>
    <submittedName>
        <fullName evidence="6">S-adenosyl-L-methionine-dependent methyltransferase</fullName>
    </submittedName>
</protein>
<evidence type="ECO:0000256" key="1">
    <source>
        <dbReference type="ARBA" id="ARBA00005495"/>
    </source>
</evidence>
<evidence type="ECO:0000256" key="2">
    <source>
        <dbReference type="ARBA" id="ARBA00022723"/>
    </source>
</evidence>
<dbReference type="PANTHER" id="PTHR33337:SF40">
    <property type="entry name" value="CENP-V_GFA DOMAIN-CONTAINING PROTEIN-RELATED"/>
    <property type="match status" value="1"/>
</dbReference>
<dbReference type="PANTHER" id="PTHR33337">
    <property type="entry name" value="GFA DOMAIN-CONTAINING PROTEIN"/>
    <property type="match status" value="1"/>
</dbReference>
<evidence type="ECO:0000256" key="4">
    <source>
        <dbReference type="ARBA" id="ARBA00023239"/>
    </source>
</evidence>
<evidence type="ECO:0000256" key="3">
    <source>
        <dbReference type="ARBA" id="ARBA00022833"/>
    </source>
</evidence>
<dbReference type="EMBL" id="ML994701">
    <property type="protein sequence ID" value="KAF2176804.1"/>
    <property type="molecule type" value="Genomic_DNA"/>
</dbReference>
<dbReference type="OrthoDB" id="6329284at2759"/>
<dbReference type="Pfam" id="PF13489">
    <property type="entry name" value="Methyltransf_23"/>
    <property type="match status" value="1"/>
</dbReference>
<dbReference type="CDD" id="cd02440">
    <property type="entry name" value="AdoMet_MTases"/>
    <property type="match status" value="1"/>
</dbReference>
<feature type="domain" description="CENP-V/GFA" evidence="5">
    <location>
        <begin position="239"/>
        <end position="362"/>
    </location>
</feature>
<accession>A0A6A6DB76</accession>
<evidence type="ECO:0000259" key="5">
    <source>
        <dbReference type="PROSITE" id="PS51891"/>
    </source>
</evidence>
<proteinExistence type="inferred from homology"/>
<dbReference type="InterPro" id="IPR006913">
    <property type="entry name" value="CENP-V/GFA"/>
</dbReference>
<dbReference type="InterPro" id="IPR029063">
    <property type="entry name" value="SAM-dependent_MTases_sf"/>
</dbReference>
<dbReference type="Gene3D" id="3.90.1590.10">
    <property type="entry name" value="glutathione-dependent formaldehyde- activating enzyme (gfa)"/>
    <property type="match status" value="1"/>
</dbReference>
<dbReference type="GO" id="GO:0008168">
    <property type="term" value="F:methyltransferase activity"/>
    <property type="evidence" value="ECO:0007669"/>
    <property type="project" value="UniProtKB-KW"/>
</dbReference>
<keyword evidence="3" id="KW-0862">Zinc</keyword>
<reference evidence="6" key="1">
    <citation type="journal article" date="2020" name="Stud. Mycol.">
        <title>101 Dothideomycetes genomes: a test case for predicting lifestyles and emergence of pathogens.</title>
        <authorList>
            <person name="Haridas S."/>
            <person name="Albert R."/>
            <person name="Binder M."/>
            <person name="Bloem J."/>
            <person name="Labutti K."/>
            <person name="Salamov A."/>
            <person name="Andreopoulos B."/>
            <person name="Baker S."/>
            <person name="Barry K."/>
            <person name="Bills G."/>
            <person name="Bluhm B."/>
            <person name="Cannon C."/>
            <person name="Castanera R."/>
            <person name="Culley D."/>
            <person name="Daum C."/>
            <person name="Ezra D."/>
            <person name="Gonzalez J."/>
            <person name="Henrissat B."/>
            <person name="Kuo A."/>
            <person name="Liang C."/>
            <person name="Lipzen A."/>
            <person name="Lutzoni F."/>
            <person name="Magnuson J."/>
            <person name="Mondo S."/>
            <person name="Nolan M."/>
            <person name="Ohm R."/>
            <person name="Pangilinan J."/>
            <person name="Park H.-J."/>
            <person name="Ramirez L."/>
            <person name="Alfaro M."/>
            <person name="Sun H."/>
            <person name="Tritt A."/>
            <person name="Yoshinaga Y."/>
            <person name="Zwiers L.-H."/>
            <person name="Turgeon B."/>
            <person name="Goodwin S."/>
            <person name="Spatafora J."/>
            <person name="Crous P."/>
            <person name="Grigoriev I."/>
        </authorList>
    </citation>
    <scope>NUCLEOTIDE SEQUENCE</scope>
    <source>
        <strain evidence="6">CBS 207.26</strain>
    </source>
</reference>
<name>A0A6A6DB76_9PEZI</name>
<comment type="similarity">
    <text evidence="1">Belongs to the Gfa family.</text>
</comment>
<keyword evidence="7" id="KW-1185">Reference proteome</keyword>
<dbReference type="SUPFAM" id="SSF53335">
    <property type="entry name" value="S-adenosyl-L-methionine-dependent methyltransferases"/>
    <property type="match status" value="1"/>
</dbReference>
<gene>
    <name evidence="6" type="ORF">K469DRAFT_733599</name>
</gene>
<dbReference type="Pfam" id="PF04828">
    <property type="entry name" value="GFA"/>
    <property type="match status" value="1"/>
</dbReference>
<dbReference type="GO" id="GO:0046872">
    <property type="term" value="F:metal ion binding"/>
    <property type="evidence" value="ECO:0007669"/>
    <property type="project" value="UniProtKB-KW"/>
</dbReference>
<evidence type="ECO:0000313" key="7">
    <source>
        <dbReference type="Proteomes" id="UP000800200"/>
    </source>
</evidence>
<organism evidence="6 7">
    <name type="scientific">Zopfia rhizophila CBS 207.26</name>
    <dbReference type="NCBI Taxonomy" id="1314779"/>
    <lineage>
        <taxon>Eukaryota</taxon>
        <taxon>Fungi</taxon>
        <taxon>Dikarya</taxon>
        <taxon>Ascomycota</taxon>
        <taxon>Pezizomycotina</taxon>
        <taxon>Dothideomycetes</taxon>
        <taxon>Dothideomycetes incertae sedis</taxon>
        <taxon>Zopfiaceae</taxon>
        <taxon>Zopfia</taxon>
    </lineage>
</organism>
<keyword evidence="4" id="KW-0456">Lyase</keyword>
<sequence>MATESQGDVAIGLYNSLASSYDDSWHSSFTKRFASYVSLSPGQQVLELVCGIDPLIFLEADAVGSDGLVIGVDRKYTHVEFYEGDILKLENIRTLKGKTFDVITLASALVLLPDPKAAVKCWMKYLKPGGIIAVDATHPNNLASGMVLEKTRKRLGFPIPYNREWSKSEHTFRNALEAAGLEAQQVFTVEDQARYKKRSYDAPQTNELFEKNAIAKLIFREEWEKLAVDGKVEEVDAVFLGIARKPLERNKNMLFAGATPTDITICHCAACRRLSGSAFLPFIDVPTASVSFIASSTLQKLKLSDAADRTFCFRCGAPITMVYLFEPENTGLTMGSIEEQSLKCDMLKVRRHIFLKENAPWVLLPDDGADRLETAPFADKVVPYPTSSA</sequence>
<dbReference type="Gene3D" id="3.40.50.150">
    <property type="entry name" value="Vaccinia Virus protein VP39"/>
    <property type="match status" value="1"/>
</dbReference>
<keyword evidence="6" id="KW-0808">Transferase</keyword>
<evidence type="ECO:0000313" key="6">
    <source>
        <dbReference type="EMBL" id="KAF2176804.1"/>
    </source>
</evidence>